<dbReference type="Proteomes" id="UP000024836">
    <property type="component" value="Unassembled WGS sequence"/>
</dbReference>
<keyword evidence="2" id="KW-1185">Reference proteome</keyword>
<dbReference type="InterPro" id="IPR010260">
    <property type="entry name" value="AlpA"/>
</dbReference>
<name>A0A058ZKM2_9RHOB</name>
<comment type="caution">
    <text evidence="1">The sequence shown here is derived from an EMBL/GenBank/DDBJ whole genome shotgun (WGS) entry which is preliminary data.</text>
</comment>
<dbReference type="Pfam" id="PF05930">
    <property type="entry name" value="Phage_AlpA"/>
    <property type="match status" value="1"/>
</dbReference>
<protein>
    <submittedName>
        <fullName evidence="1">Uncharacterized protein</fullName>
    </submittedName>
</protein>
<dbReference type="EMBL" id="AQQY01000005">
    <property type="protein sequence ID" value="KCV82123.1"/>
    <property type="molecule type" value="Genomic_DNA"/>
</dbReference>
<sequence>MNRYLTLAEVREKLGNRSRSAIYEDLNAGRLPKPLKLGGKLYWPEGELDEHLRDLRENAGA</sequence>
<evidence type="ECO:0000313" key="2">
    <source>
        <dbReference type="Proteomes" id="UP000024836"/>
    </source>
</evidence>
<dbReference type="eggNOG" id="ENOG5033N2Y">
    <property type="taxonomic scope" value="Bacteria"/>
</dbReference>
<proteinExistence type="predicted"/>
<gene>
    <name evidence="1" type="ORF">ATO10_09768</name>
</gene>
<accession>A0A058ZKM2</accession>
<dbReference type="OrthoDB" id="9801242at2"/>
<dbReference type="STRING" id="1461693.ATO10_09768"/>
<dbReference type="PATRIC" id="fig|1461693.3.peg.1981"/>
<dbReference type="RefSeq" id="WP_035250943.1">
    <property type="nucleotide sequence ID" value="NZ_AQQY01000005.1"/>
</dbReference>
<dbReference type="Gene3D" id="1.10.238.160">
    <property type="match status" value="1"/>
</dbReference>
<organism evidence="1 2">
    <name type="scientific">Actibacterium atlanticum</name>
    <dbReference type="NCBI Taxonomy" id="1461693"/>
    <lineage>
        <taxon>Bacteria</taxon>
        <taxon>Pseudomonadati</taxon>
        <taxon>Pseudomonadota</taxon>
        <taxon>Alphaproteobacteria</taxon>
        <taxon>Rhodobacterales</taxon>
        <taxon>Roseobacteraceae</taxon>
        <taxon>Actibacterium</taxon>
    </lineage>
</organism>
<reference evidence="1 2" key="1">
    <citation type="submission" date="2013-04" db="EMBL/GenBank/DDBJ databases">
        <title>Shimia sp. 22II-S11-Z10 Genome Sequencing.</title>
        <authorList>
            <person name="Lai Q."/>
            <person name="Li G."/>
            <person name="Shao Z."/>
        </authorList>
    </citation>
    <scope>NUCLEOTIDE SEQUENCE [LARGE SCALE GENOMIC DNA]</scope>
    <source>
        <strain evidence="2">22II-S11-Z10</strain>
    </source>
</reference>
<dbReference type="AlphaFoldDB" id="A0A058ZKM2"/>
<evidence type="ECO:0000313" key="1">
    <source>
        <dbReference type="EMBL" id="KCV82123.1"/>
    </source>
</evidence>